<comment type="miscellaneous">
    <text evidence="8">During catalysis, the active site Cys acts as a nucleophile attacking the alpha-carbonyl group of tRNA-bound glutamate with the formation of a thioester intermediate between enzyme and glutamate, and the concomitant release of tRNA(Glu). The thioester intermediate is finally reduced by direct hydride transfer from NADPH, to form the product GSA.</text>
</comment>
<dbReference type="InterPro" id="IPR000343">
    <property type="entry name" value="4pyrrol_synth_GluRdtase"/>
</dbReference>
<protein>
    <recommendedName>
        <fullName evidence="3 8">Glutamyl-tRNA reductase</fullName>
        <shortName evidence="8">GluTR</shortName>
        <ecNumber evidence="3 8">1.2.1.70</ecNumber>
    </recommendedName>
</protein>
<evidence type="ECO:0000256" key="1">
    <source>
        <dbReference type="ARBA" id="ARBA00005059"/>
    </source>
</evidence>
<accession>A0A5C6BXP0</accession>
<dbReference type="EC" id="1.2.1.70" evidence="3 8"/>
<dbReference type="PANTHER" id="PTHR43013">
    <property type="entry name" value="GLUTAMYL-TRNA REDUCTASE"/>
    <property type="match status" value="1"/>
</dbReference>
<evidence type="ECO:0000256" key="11">
    <source>
        <dbReference type="PIRSR" id="PIRSR000445-3"/>
    </source>
</evidence>
<evidence type="ECO:0000256" key="3">
    <source>
        <dbReference type="ARBA" id="ARBA00012970"/>
    </source>
</evidence>
<dbReference type="Pfam" id="PF01488">
    <property type="entry name" value="Shikimate_DH"/>
    <property type="match status" value="1"/>
</dbReference>
<evidence type="ECO:0000256" key="8">
    <source>
        <dbReference type="HAMAP-Rule" id="MF_00087"/>
    </source>
</evidence>
<dbReference type="OrthoDB" id="110209at2"/>
<feature type="binding site" evidence="8 10">
    <location>
        <begin position="49"/>
        <end position="52"/>
    </location>
    <ligand>
        <name>substrate</name>
    </ligand>
</feature>
<evidence type="ECO:0000259" key="15">
    <source>
        <dbReference type="Pfam" id="PF01488"/>
    </source>
</evidence>
<keyword evidence="18" id="KW-1185">Reference proteome</keyword>
<dbReference type="InterPro" id="IPR036291">
    <property type="entry name" value="NAD(P)-bd_dom_sf"/>
</dbReference>
<comment type="similarity">
    <text evidence="2 8 13">Belongs to the glutamyl-tRNA reductase family.</text>
</comment>
<dbReference type="PROSITE" id="PS00747">
    <property type="entry name" value="GLUTR"/>
    <property type="match status" value="1"/>
</dbReference>
<dbReference type="NCBIfam" id="TIGR01035">
    <property type="entry name" value="hemA"/>
    <property type="match status" value="1"/>
</dbReference>
<feature type="binding site" evidence="8 10">
    <location>
        <begin position="130"/>
        <end position="132"/>
    </location>
    <ligand>
        <name>substrate</name>
    </ligand>
</feature>
<evidence type="ECO:0000313" key="17">
    <source>
        <dbReference type="EMBL" id="TWU16582.1"/>
    </source>
</evidence>
<dbReference type="Pfam" id="PF05201">
    <property type="entry name" value="GlutR_N"/>
    <property type="match status" value="1"/>
</dbReference>
<evidence type="ECO:0000256" key="13">
    <source>
        <dbReference type="RuleBase" id="RU000584"/>
    </source>
</evidence>
<dbReference type="InterPro" id="IPR015895">
    <property type="entry name" value="4pyrrol_synth_GluRdtase_N"/>
</dbReference>
<feature type="binding site" evidence="8 10">
    <location>
        <position position="136"/>
    </location>
    <ligand>
        <name>substrate</name>
    </ligand>
</feature>
<evidence type="ECO:0000256" key="7">
    <source>
        <dbReference type="ARBA" id="ARBA00047464"/>
    </source>
</evidence>
<sequence length="441" mass="48106">MTLQMIGCSHHDAAVEIREQLSFSSEHCAQALATFGERFDGAELVVLSTCNRVELYAAGGPFGSGLTASESGAGSLSDDQVRNALIDFVAACLEKPADFVGKHMIVRQGREAVDHLFLVAASLDSMVVGEAQILSQVKQAYDLSNVAGATGPLTHAAFQAANRAAKRVQTETTIHRRRLSVPSVAVGEVVPEVFETLRGKRVVLCGAGEMAEETLRYLKTGGSDNLCIVNRGQERAQALAQVFGADTRSLNELHEQIVAADLLIGTTSAEEPLVDAATFAQLNARRGGRILLVLDLAVPRDFEPVIGDEPGVYLYQIDDLQAACNRNRREREKQWPRAKAILDEEVNRFFESLQQRATGPVIQRLRQRADQVKSAELQRLLDKLNGCTDASMTKEIEKSFDRLTNKLLHPPMASLRDDAAAGHSRGLLEALRHLFNLGDDL</sequence>
<dbReference type="SUPFAM" id="SSF69075">
    <property type="entry name" value="Glutamyl tRNA-reductase dimerization domain"/>
    <property type="match status" value="1"/>
</dbReference>
<comment type="subunit">
    <text evidence="8">Homodimer.</text>
</comment>
<comment type="pathway">
    <text evidence="1 8 13">Porphyrin-containing compound metabolism; protoporphyrin-IX biosynthesis; 5-aminolevulinate from L-glutamyl-tRNA(Glu): step 1/2.</text>
</comment>
<dbReference type="Gene3D" id="3.40.50.720">
    <property type="entry name" value="NAD(P)-binding Rossmann-like Domain"/>
    <property type="match status" value="1"/>
</dbReference>
<evidence type="ECO:0000256" key="6">
    <source>
        <dbReference type="ARBA" id="ARBA00023244"/>
    </source>
</evidence>
<dbReference type="PANTHER" id="PTHR43013:SF1">
    <property type="entry name" value="GLUTAMYL-TRNA REDUCTASE"/>
    <property type="match status" value="1"/>
</dbReference>
<dbReference type="InterPro" id="IPR036453">
    <property type="entry name" value="GluRdtase_dimer_dom_sf"/>
</dbReference>
<evidence type="ECO:0000256" key="5">
    <source>
        <dbReference type="ARBA" id="ARBA00023002"/>
    </source>
</evidence>
<dbReference type="EMBL" id="SJPU01000002">
    <property type="protein sequence ID" value="TWU16582.1"/>
    <property type="molecule type" value="Genomic_DNA"/>
</dbReference>
<dbReference type="InterPro" id="IPR006151">
    <property type="entry name" value="Shikm_DH/Glu-tRNA_Rdtase"/>
</dbReference>
<comment type="domain">
    <text evidence="8">Possesses an unusual extended V-shaped dimeric structure with each monomer consisting of three distinct domains arranged along a curved 'spinal' alpha-helix. The N-terminal catalytic domain specifically recognizes the glutamate moiety of the substrate. The second domain is the NADPH-binding domain, and the third C-terminal domain is responsible for dimerization.</text>
</comment>
<keyword evidence="5 8" id="KW-0560">Oxidoreductase</keyword>
<dbReference type="UniPathway" id="UPA00251">
    <property type="reaction ID" value="UER00316"/>
</dbReference>
<dbReference type="InterPro" id="IPR018214">
    <property type="entry name" value="GluRdtase_CS"/>
</dbReference>
<evidence type="ECO:0000256" key="10">
    <source>
        <dbReference type="PIRSR" id="PIRSR000445-2"/>
    </source>
</evidence>
<keyword evidence="4 8" id="KW-0521">NADP</keyword>
<feature type="domain" description="Glutamyl-tRNA reductase N-terminal" evidence="16">
    <location>
        <begin position="6"/>
        <end position="172"/>
    </location>
</feature>
<evidence type="ECO:0000313" key="18">
    <source>
        <dbReference type="Proteomes" id="UP000319908"/>
    </source>
</evidence>
<evidence type="ECO:0000259" key="14">
    <source>
        <dbReference type="Pfam" id="PF00745"/>
    </source>
</evidence>
<dbReference type="Pfam" id="PF00745">
    <property type="entry name" value="GlutR_dimer"/>
    <property type="match status" value="1"/>
</dbReference>
<dbReference type="RefSeq" id="WP_146408199.1">
    <property type="nucleotide sequence ID" value="NZ_SJPU01000002.1"/>
</dbReference>
<dbReference type="FunFam" id="3.30.460.30:FF:000001">
    <property type="entry name" value="Glutamyl-tRNA reductase"/>
    <property type="match status" value="1"/>
</dbReference>
<comment type="catalytic activity">
    <reaction evidence="7 8 13">
        <text>(S)-4-amino-5-oxopentanoate + tRNA(Glu) + NADP(+) = L-glutamyl-tRNA(Glu) + NADPH + H(+)</text>
        <dbReference type="Rhea" id="RHEA:12344"/>
        <dbReference type="Rhea" id="RHEA-COMP:9663"/>
        <dbReference type="Rhea" id="RHEA-COMP:9680"/>
        <dbReference type="ChEBI" id="CHEBI:15378"/>
        <dbReference type="ChEBI" id="CHEBI:57501"/>
        <dbReference type="ChEBI" id="CHEBI:57783"/>
        <dbReference type="ChEBI" id="CHEBI:58349"/>
        <dbReference type="ChEBI" id="CHEBI:78442"/>
        <dbReference type="ChEBI" id="CHEBI:78520"/>
        <dbReference type="EC" id="1.2.1.70"/>
    </reaction>
</comment>
<dbReference type="CDD" id="cd05213">
    <property type="entry name" value="NAD_bind_Glutamyl_tRNA_reduct"/>
    <property type="match status" value="1"/>
</dbReference>
<organism evidence="17 18">
    <name type="scientific">Allorhodopirellula heiligendammensis</name>
    <dbReference type="NCBI Taxonomy" id="2714739"/>
    <lineage>
        <taxon>Bacteria</taxon>
        <taxon>Pseudomonadati</taxon>
        <taxon>Planctomycetota</taxon>
        <taxon>Planctomycetia</taxon>
        <taxon>Pirellulales</taxon>
        <taxon>Pirellulaceae</taxon>
        <taxon>Allorhodopirellula</taxon>
    </lineage>
</organism>
<feature type="binding site" evidence="8 11">
    <location>
        <begin position="206"/>
        <end position="211"/>
    </location>
    <ligand>
        <name>NADP(+)</name>
        <dbReference type="ChEBI" id="CHEBI:58349"/>
    </ligand>
</feature>
<dbReference type="GO" id="GO:0008883">
    <property type="term" value="F:glutamyl-tRNA reductase activity"/>
    <property type="evidence" value="ECO:0007669"/>
    <property type="project" value="UniProtKB-UniRule"/>
</dbReference>
<name>A0A5C6BXP0_9BACT</name>
<dbReference type="PIRSF" id="PIRSF000445">
    <property type="entry name" value="4pyrrol_synth_GluRdtase"/>
    <property type="match status" value="1"/>
</dbReference>
<dbReference type="HAMAP" id="MF_00087">
    <property type="entry name" value="Glu_tRNA_reductase"/>
    <property type="match status" value="1"/>
</dbReference>
<evidence type="ECO:0000256" key="9">
    <source>
        <dbReference type="PIRSR" id="PIRSR000445-1"/>
    </source>
</evidence>
<evidence type="ECO:0000256" key="12">
    <source>
        <dbReference type="PIRSR" id="PIRSR000445-4"/>
    </source>
</evidence>
<dbReference type="GO" id="GO:0050661">
    <property type="term" value="F:NADP binding"/>
    <property type="evidence" value="ECO:0007669"/>
    <property type="project" value="InterPro"/>
</dbReference>
<dbReference type="SUPFAM" id="SSF51735">
    <property type="entry name" value="NAD(P)-binding Rossmann-fold domains"/>
    <property type="match status" value="1"/>
</dbReference>
<dbReference type="GO" id="GO:0019353">
    <property type="term" value="P:protoporphyrinogen IX biosynthetic process from glutamate"/>
    <property type="evidence" value="ECO:0007669"/>
    <property type="project" value="TreeGrafter"/>
</dbReference>
<dbReference type="AlphaFoldDB" id="A0A5C6BXP0"/>
<proteinExistence type="inferred from homology"/>
<feature type="domain" description="Tetrapyrrole biosynthesis glutamyl-tRNA reductase dimerisation" evidence="14">
    <location>
        <begin position="337"/>
        <end position="437"/>
    </location>
</feature>
<dbReference type="InterPro" id="IPR036343">
    <property type="entry name" value="GluRdtase_N_sf"/>
</dbReference>
<evidence type="ECO:0000259" key="16">
    <source>
        <dbReference type="Pfam" id="PF05201"/>
    </source>
</evidence>
<evidence type="ECO:0000256" key="2">
    <source>
        <dbReference type="ARBA" id="ARBA00005916"/>
    </source>
</evidence>
<keyword evidence="6 8" id="KW-0627">Porphyrin biosynthesis</keyword>
<dbReference type="Gene3D" id="3.30.460.30">
    <property type="entry name" value="Glutamyl-tRNA reductase, N-terminal domain"/>
    <property type="match status" value="1"/>
</dbReference>
<gene>
    <name evidence="8 17" type="primary">hemA</name>
    <name evidence="17" type="ORF">Poly21_37870</name>
</gene>
<reference evidence="17 18" key="1">
    <citation type="journal article" date="2020" name="Antonie Van Leeuwenhoek">
        <title>Rhodopirellula heiligendammensis sp. nov., Rhodopirellula pilleata sp. nov., and Rhodopirellula solitaria sp. nov. isolated from natural or artificial marine surfaces in Northern Germany and California, USA, and emended description of the genus Rhodopirellula.</title>
        <authorList>
            <person name="Kallscheuer N."/>
            <person name="Wiegand S."/>
            <person name="Jogler M."/>
            <person name="Boedeker C."/>
            <person name="Peeters S.H."/>
            <person name="Rast P."/>
            <person name="Heuer A."/>
            <person name="Jetten M.S.M."/>
            <person name="Rohde M."/>
            <person name="Jogler C."/>
        </authorList>
    </citation>
    <scope>NUCLEOTIDE SEQUENCE [LARGE SCALE GENOMIC DNA]</scope>
    <source>
        <strain evidence="17 18">Poly21</strain>
    </source>
</reference>
<feature type="binding site" evidence="8 10">
    <location>
        <position position="125"/>
    </location>
    <ligand>
        <name>substrate</name>
    </ligand>
</feature>
<dbReference type="InterPro" id="IPR015896">
    <property type="entry name" value="4pyrrol_synth_GluRdtase_dimer"/>
</dbReference>
<comment type="caution">
    <text evidence="17">The sequence shown here is derived from an EMBL/GenBank/DDBJ whole genome shotgun (WGS) entry which is preliminary data.</text>
</comment>
<comment type="function">
    <text evidence="8">Catalyzes the NADPH-dependent reduction of glutamyl-tRNA(Glu) to glutamate 1-semialdehyde (GSA).</text>
</comment>
<feature type="domain" description="Quinate/shikimate 5-dehydrogenase/glutamyl-tRNA reductase" evidence="15">
    <location>
        <begin position="191"/>
        <end position="322"/>
    </location>
</feature>
<feature type="site" description="Important for activity" evidence="8 12">
    <location>
        <position position="115"/>
    </location>
</feature>
<dbReference type="SUPFAM" id="SSF69742">
    <property type="entry name" value="Glutamyl tRNA-reductase catalytic, N-terminal domain"/>
    <property type="match status" value="1"/>
</dbReference>
<evidence type="ECO:0000256" key="4">
    <source>
        <dbReference type="ARBA" id="ARBA00022857"/>
    </source>
</evidence>
<feature type="active site" description="Nucleophile" evidence="8 9">
    <location>
        <position position="50"/>
    </location>
</feature>
<dbReference type="Proteomes" id="UP000319908">
    <property type="component" value="Unassembled WGS sequence"/>
</dbReference>